<keyword evidence="7 11" id="KW-0472">Membrane</keyword>
<evidence type="ECO:0000256" key="1">
    <source>
        <dbReference type="ARBA" id="ARBA00004651"/>
    </source>
</evidence>
<evidence type="ECO:0000256" key="5">
    <source>
        <dbReference type="ARBA" id="ARBA00022692"/>
    </source>
</evidence>
<evidence type="ECO:0000313" key="12">
    <source>
        <dbReference type="EMBL" id="OJD31449.1"/>
    </source>
</evidence>
<dbReference type="GO" id="GO:0005886">
    <property type="term" value="C:plasma membrane"/>
    <property type="evidence" value="ECO:0007669"/>
    <property type="project" value="UniProtKB-SubCell"/>
</dbReference>
<feature type="transmembrane region" description="Helical" evidence="11">
    <location>
        <begin position="436"/>
        <end position="457"/>
    </location>
</feature>
<dbReference type="AlphaFoldDB" id="A0A1J9QSS1"/>
<dbReference type="Proteomes" id="UP000183809">
    <property type="component" value="Unassembled WGS sequence"/>
</dbReference>
<feature type="compositionally biased region" description="Basic and acidic residues" evidence="10">
    <location>
        <begin position="90"/>
        <end position="109"/>
    </location>
</feature>
<dbReference type="Pfam" id="PF03595">
    <property type="entry name" value="SLAC1"/>
    <property type="match status" value="1"/>
</dbReference>
<feature type="compositionally biased region" description="Basic and acidic residues" evidence="10">
    <location>
        <begin position="26"/>
        <end position="52"/>
    </location>
</feature>
<dbReference type="RefSeq" id="XP_020127709.1">
    <property type="nucleotide sequence ID" value="XM_020276474.1"/>
</dbReference>
<evidence type="ECO:0000256" key="3">
    <source>
        <dbReference type="ARBA" id="ARBA00022448"/>
    </source>
</evidence>
<keyword evidence="4" id="KW-1003">Cell membrane</keyword>
<dbReference type="GO" id="GO:0000319">
    <property type="term" value="F:sulfite transmembrane transporter activity"/>
    <property type="evidence" value="ECO:0007669"/>
    <property type="project" value="TreeGrafter"/>
</dbReference>
<evidence type="ECO:0000256" key="2">
    <source>
        <dbReference type="ARBA" id="ARBA00008566"/>
    </source>
</evidence>
<dbReference type="InterPro" id="IPR051629">
    <property type="entry name" value="Sulfite_efflux_TDT"/>
</dbReference>
<comment type="similarity">
    <text evidence="2">Belongs to the tellurite-resistance/dicarboxylate transporter (TDT) family.</text>
</comment>
<dbReference type="GeneID" id="31016735"/>
<proteinExistence type="inferred from homology"/>
<dbReference type="InterPro" id="IPR004695">
    <property type="entry name" value="SLAC1/Mae1/Ssu1/TehA"/>
</dbReference>
<gene>
    <name evidence="12" type="ORF">BKCO1_4800035</name>
</gene>
<evidence type="ECO:0000256" key="11">
    <source>
        <dbReference type="SAM" id="Phobius"/>
    </source>
</evidence>
<name>A0A1J9QSS1_9PEZI</name>
<feature type="transmembrane region" description="Helical" evidence="11">
    <location>
        <begin position="299"/>
        <end position="318"/>
    </location>
</feature>
<dbReference type="PANTHER" id="PTHR31686">
    <property type="match status" value="1"/>
</dbReference>
<keyword evidence="6 11" id="KW-1133">Transmembrane helix</keyword>
<dbReference type="CDD" id="cd09318">
    <property type="entry name" value="TDT_SSU1"/>
    <property type="match status" value="1"/>
</dbReference>
<evidence type="ECO:0000256" key="9">
    <source>
        <dbReference type="ARBA" id="ARBA00072906"/>
    </source>
</evidence>
<comment type="function">
    <text evidence="8">Sulphite efflux pump required for the secretion of sulphite as a reducing agent. In the presence of sulphite, cystine in keratin is directly cleaved to cysteine and S-sulphocysteine, and thereby, reduced proteins become accessible to hydrolysis by a variety of secreted endo- and exoproteases. Excretion of sulphite mediated by an efflux pump also represents a detoxification pathway for dermatophytes during infection of the epidermal stratum corneum, hair and nails, which are rich in cysteine.</text>
</comment>
<feature type="transmembrane region" description="Helical" evidence="11">
    <location>
        <begin position="224"/>
        <end position="248"/>
    </location>
</feature>
<keyword evidence="13" id="KW-1185">Reference proteome</keyword>
<feature type="transmembrane region" description="Helical" evidence="11">
    <location>
        <begin position="193"/>
        <end position="218"/>
    </location>
</feature>
<organism evidence="12 13">
    <name type="scientific">Diplodia corticola</name>
    <dbReference type="NCBI Taxonomy" id="236234"/>
    <lineage>
        <taxon>Eukaryota</taxon>
        <taxon>Fungi</taxon>
        <taxon>Dikarya</taxon>
        <taxon>Ascomycota</taxon>
        <taxon>Pezizomycotina</taxon>
        <taxon>Dothideomycetes</taxon>
        <taxon>Dothideomycetes incertae sedis</taxon>
        <taxon>Botryosphaeriales</taxon>
        <taxon>Botryosphaeriaceae</taxon>
        <taxon>Diplodia</taxon>
    </lineage>
</organism>
<dbReference type="PANTHER" id="PTHR31686:SF2">
    <property type="entry name" value="C4-DICARBOXYLATE TRANSPORTER_MALIC ACID TRANSPORT PROTEIN"/>
    <property type="match status" value="1"/>
</dbReference>
<feature type="transmembrane region" description="Helical" evidence="11">
    <location>
        <begin position="148"/>
        <end position="173"/>
    </location>
</feature>
<keyword evidence="5 11" id="KW-0812">Transmembrane</keyword>
<reference evidence="12 13" key="1">
    <citation type="submission" date="2016-10" db="EMBL/GenBank/DDBJ databases">
        <title>Proteomics and genomics reveal pathogen-plant mechanisms compatible with a hemibiotrophic lifestyle of Diplodia corticola.</title>
        <authorList>
            <person name="Fernandes I."/>
            <person name="De Jonge R."/>
            <person name="Van De Peer Y."/>
            <person name="Devreese B."/>
            <person name="Alves A."/>
            <person name="Esteves A.C."/>
        </authorList>
    </citation>
    <scope>NUCLEOTIDE SEQUENCE [LARGE SCALE GENOMIC DNA]</scope>
    <source>
        <strain evidence="12 13">CBS 112549</strain>
    </source>
</reference>
<evidence type="ECO:0000256" key="7">
    <source>
        <dbReference type="ARBA" id="ARBA00023136"/>
    </source>
</evidence>
<evidence type="ECO:0000256" key="10">
    <source>
        <dbReference type="SAM" id="MobiDB-lite"/>
    </source>
</evidence>
<feature type="region of interest" description="Disordered" evidence="10">
    <location>
        <begin position="1"/>
        <end position="109"/>
    </location>
</feature>
<comment type="subcellular location">
    <subcellularLocation>
        <location evidence="1">Cell membrane</location>
        <topology evidence="1">Multi-pass membrane protein</topology>
    </subcellularLocation>
</comment>
<dbReference type="EMBL" id="MNUE01000048">
    <property type="protein sequence ID" value="OJD31449.1"/>
    <property type="molecule type" value="Genomic_DNA"/>
</dbReference>
<feature type="transmembrane region" description="Helical" evidence="11">
    <location>
        <begin position="260"/>
        <end position="279"/>
    </location>
</feature>
<feature type="transmembrane region" description="Helical" evidence="11">
    <location>
        <begin position="409"/>
        <end position="430"/>
    </location>
</feature>
<accession>A0A1J9QSS1</accession>
<dbReference type="FunFam" id="1.50.10.150:FF:000004">
    <property type="entry name" value="Malic acid transporter"/>
    <property type="match status" value="1"/>
</dbReference>
<dbReference type="InterPro" id="IPR038665">
    <property type="entry name" value="Voltage-dep_anion_channel_sf"/>
</dbReference>
<feature type="transmembrane region" description="Helical" evidence="11">
    <location>
        <begin position="372"/>
        <end position="397"/>
    </location>
</feature>
<evidence type="ECO:0000256" key="6">
    <source>
        <dbReference type="ARBA" id="ARBA00022989"/>
    </source>
</evidence>
<protein>
    <recommendedName>
        <fullName evidence="9">Sulfite efflux pump SSU1</fullName>
    </recommendedName>
</protein>
<sequence>MGAQEQDPETVSRTSSRRRVPQVNDYKLRRQSQEKQDRETQQDRLSERRQREQQSQYGDNNPACVPPASMSIRPPAKPVRTISVSTPSGESKRVKENEGDEDRDARRSKNDVGWRRVVRNFSPSWFSVTMGTGIVANLLEGMPYNAAWIHWLSIVFFALNTVLFSLAFLTSIVRYTLYPEIWGVMIRDPINSLFLGTIPMGFATLIEMWVLVCVPAWGPWAATFAWVLWMIDTVVAAAVTLSLSVLVMMQTHELKSLERFTAAQLLPIAATIVAAGTGARVAEILPDPQWALGTVMTSYVLWAMGTPMAFVVIAMYFQRLAVHKMPPREVIVSCFLPLGPLGFGGFGIMYLGKVSRTVFPLTDTLDPTAGSVAYVLGFFVALIMWGFGLVWFFIALVSMWQARPFPFNMGWWGFTFPLGVFATSTIQIGVEMPSAFFKVLGQVFSVAVILLWCLVAARTARGAWSGKLFFAPCLANLKKDGEDEGIGGGGEAERVSAAA</sequence>
<dbReference type="Gene3D" id="1.50.10.150">
    <property type="entry name" value="Voltage-dependent anion channel"/>
    <property type="match status" value="1"/>
</dbReference>
<dbReference type="OrthoDB" id="1099at2759"/>
<feature type="transmembrane region" description="Helical" evidence="11">
    <location>
        <begin position="330"/>
        <end position="352"/>
    </location>
</feature>
<evidence type="ECO:0000313" key="13">
    <source>
        <dbReference type="Proteomes" id="UP000183809"/>
    </source>
</evidence>
<evidence type="ECO:0000256" key="8">
    <source>
        <dbReference type="ARBA" id="ARBA00056100"/>
    </source>
</evidence>
<evidence type="ECO:0000256" key="4">
    <source>
        <dbReference type="ARBA" id="ARBA00022475"/>
    </source>
</evidence>
<keyword evidence="3" id="KW-0813">Transport</keyword>
<comment type="caution">
    <text evidence="12">The sequence shown here is derived from an EMBL/GenBank/DDBJ whole genome shotgun (WGS) entry which is preliminary data.</text>
</comment>